<comment type="caution">
    <text evidence="1">The sequence shown here is derived from an EMBL/GenBank/DDBJ whole genome shotgun (WGS) entry which is preliminary data.</text>
</comment>
<gene>
    <name evidence="1" type="ORF">ElyMa_000712100</name>
</gene>
<sequence length="93" mass="11097">MDRKGQKTLFRFWTGHNRLKTHLYKTYKISHTDFFSCGETAETVKHVLQDCQNYRMLRQAVWSSPTDLQTKLWDTIEELEKTNSFIHQMGVTI</sequence>
<protein>
    <recommendedName>
        <fullName evidence="3">Reverse transcriptase zinc-binding domain-containing protein</fullName>
    </recommendedName>
</protein>
<keyword evidence="2" id="KW-1185">Reference proteome</keyword>
<proteinExistence type="predicted"/>
<dbReference type="EMBL" id="BMAT01001464">
    <property type="protein sequence ID" value="GFR86102.1"/>
    <property type="molecule type" value="Genomic_DNA"/>
</dbReference>
<organism evidence="1 2">
    <name type="scientific">Elysia marginata</name>
    <dbReference type="NCBI Taxonomy" id="1093978"/>
    <lineage>
        <taxon>Eukaryota</taxon>
        <taxon>Metazoa</taxon>
        <taxon>Spiralia</taxon>
        <taxon>Lophotrochozoa</taxon>
        <taxon>Mollusca</taxon>
        <taxon>Gastropoda</taxon>
        <taxon>Heterobranchia</taxon>
        <taxon>Euthyneura</taxon>
        <taxon>Panpulmonata</taxon>
        <taxon>Sacoglossa</taxon>
        <taxon>Placobranchoidea</taxon>
        <taxon>Plakobranchidae</taxon>
        <taxon>Elysia</taxon>
    </lineage>
</organism>
<evidence type="ECO:0000313" key="2">
    <source>
        <dbReference type="Proteomes" id="UP000762676"/>
    </source>
</evidence>
<reference evidence="1 2" key="1">
    <citation type="journal article" date="2021" name="Elife">
        <title>Chloroplast acquisition without the gene transfer in kleptoplastic sea slugs, Plakobranchus ocellatus.</title>
        <authorList>
            <person name="Maeda T."/>
            <person name="Takahashi S."/>
            <person name="Yoshida T."/>
            <person name="Shimamura S."/>
            <person name="Takaki Y."/>
            <person name="Nagai Y."/>
            <person name="Toyoda A."/>
            <person name="Suzuki Y."/>
            <person name="Arimoto A."/>
            <person name="Ishii H."/>
            <person name="Satoh N."/>
            <person name="Nishiyama T."/>
            <person name="Hasebe M."/>
            <person name="Maruyama T."/>
            <person name="Minagawa J."/>
            <person name="Obokata J."/>
            <person name="Shigenobu S."/>
        </authorList>
    </citation>
    <scope>NUCLEOTIDE SEQUENCE [LARGE SCALE GENOMIC DNA]</scope>
</reference>
<accession>A0AAV4GKZ6</accession>
<evidence type="ECO:0000313" key="1">
    <source>
        <dbReference type="EMBL" id="GFR86102.1"/>
    </source>
</evidence>
<dbReference type="AlphaFoldDB" id="A0AAV4GKZ6"/>
<name>A0AAV4GKZ6_9GAST</name>
<evidence type="ECO:0008006" key="3">
    <source>
        <dbReference type="Google" id="ProtNLM"/>
    </source>
</evidence>
<dbReference type="Proteomes" id="UP000762676">
    <property type="component" value="Unassembled WGS sequence"/>
</dbReference>